<evidence type="ECO:0000256" key="2">
    <source>
        <dbReference type="ARBA" id="ARBA00021531"/>
    </source>
</evidence>
<organism evidence="8 9">
    <name type="scientific">Aquitalea magnusonii</name>
    <dbReference type="NCBI Taxonomy" id="332411"/>
    <lineage>
        <taxon>Bacteria</taxon>
        <taxon>Pseudomonadati</taxon>
        <taxon>Pseudomonadota</taxon>
        <taxon>Betaproteobacteria</taxon>
        <taxon>Neisseriales</taxon>
        <taxon>Chromobacteriaceae</taxon>
        <taxon>Aquitalea</taxon>
    </lineage>
</organism>
<keyword evidence="3" id="KW-0663">Pyridoxal phosphate</keyword>
<dbReference type="PANTHER" id="PTHR46577">
    <property type="entry name" value="HTH-TYPE TRANSCRIPTIONAL REGULATORY PROTEIN GABR"/>
    <property type="match status" value="1"/>
</dbReference>
<proteinExistence type="inferred from homology"/>
<dbReference type="Gene3D" id="1.10.10.10">
    <property type="entry name" value="Winged helix-like DNA-binding domain superfamily/Winged helix DNA-binding domain"/>
    <property type="match status" value="1"/>
</dbReference>
<keyword evidence="5" id="KW-0238">DNA-binding</keyword>
<dbReference type="InterPro" id="IPR036388">
    <property type="entry name" value="WH-like_DNA-bd_sf"/>
</dbReference>
<reference evidence="8 9" key="1">
    <citation type="submission" date="2018-05" db="EMBL/GenBank/DDBJ databases">
        <title>Genomic Encyclopedia of Type Strains, Phase IV (KMG-IV): sequencing the most valuable type-strain genomes for metagenomic binning, comparative biology and taxonomic classification.</title>
        <authorList>
            <person name="Goeker M."/>
        </authorList>
    </citation>
    <scope>NUCLEOTIDE SEQUENCE [LARGE SCALE GENOMIC DNA]</scope>
    <source>
        <strain evidence="8 9">DSM 25134</strain>
    </source>
</reference>
<dbReference type="CDD" id="cd07377">
    <property type="entry name" value="WHTH_GntR"/>
    <property type="match status" value="1"/>
</dbReference>
<dbReference type="SUPFAM" id="SSF53383">
    <property type="entry name" value="PLP-dependent transferases"/>
    <property type="match status" value="1"/>
</dbReference>
<name>A0A318J9A9_9NEIS</name>
<comment type="caution">
    <text evidence="8">The sequence shown here is derived from an EMBL/GenBank/DDBJ whole genome shotgun (WGS) entry which is preliminary data.</text>
</comment>
<keyword evidence="6" id="KW-0804">Transcription</keyword>
<dbReference type="InterPro" id="IPR036390">
    <property type="entry name" value="WH_DNA-bd_sf"/>
</dbReference>
<evidence type="ECO:0000313" key="8">
    <source>
        <dbReference type="EMBL" id="PXX44322.1"/>
    </source>
</evidence>
<evidence type="ECO:0000256" key="3">
    <source>
        <dbReference type="ARBA" id="ARBA00022898"/>
    </source>
</evidence>
<evidence type="ECO:0000256" key="1">
    <source>
        <dbReference type="ARBA" id="ARBA00005384"/>
    </source>
</evidence>
<gene>
    <name evidence="8" type="ORF">DFR38_1134</name>
</gene>
<dbReference type="SMART" id="SM00345">
    <property type="entry name" value="HTH_GNTR"/>
    <property type="match status" value="1"/>
</dbReference>
<protein>
    <recommendedName>
        <fullName evidence="2">Putative 8-amino-7-oxononanoate synthase</fullName>
    </recommendedName>
</protein>
<evidence type="ECO:0000256" key="5">
    <source>
        <dbReference type="ARBA" id="ARBA00023125"/>
    </source>
</evidence>
<dbReference type="OrthoDB" id="9804020at2"/>
<dbReference type="Gene3D" id="3.40.640.10">
    <property type="entry name" value="Type I PLP-dependent aspartate aminotransferase-like (Major domain)"/>
    <property type="match status" value="1"/>
</dbReference>
<dbReference type="Proteomes" id="UP000248395">
    <property type="component" value="Unassembled WGS sequence"/>
</dbReference>
<evidence type="ECO:0000256" key="4">
    <source>
        <dbReference type="ARBA" id="ARBA00023015"/>
    </source>
</evidence>
<dbReference type="CDD" id="cd00609">
    <property type="entry name" value="AAT_like"/>
    <property type="match status" value="1"/>
</dbReference>
<dbReference type="GO" id="GO:0003700">
    <property type="term" value="F:DNA-binding transcription factor activity"/>
    <property type="evidence" value="ECO:0007669"/>
    <property type="project" value="InterPro"/>
</dbReference>
<comment type="similarity">
    <text evidence="1">In the C-terminal section; belongs to the class-I pyridoxal-phosphate-dependent aminotransferase family.</text>
</comment>
<dbReference type="AlphaFoldDB" id="A0A318J9A9"/>
<dbReference type="SUPFAM" id="SSF46785">
    <property type="entry name" value="Winged helix' DNA-binding domain"/>
    <property type="match status" value="1"/>
</dbReference>
<dbReference type="InterPro" id="IPR015424">
    <property type="entry name" value="PyrdxlP-dep_Trfase"/>
</dbReference>
<dbReference type="PROSITE" id="PS50949">
    <property type="entry name" value="HTH_GNTR"/>
    <property type="match status" value="1"/>
</dbReference>
<accession>A0A318J9A9</accession>
<dbReference type="InterPro" id="IPR015421">
    <property type="entry name" value="PyrdxlP-dep_Trfase_major"/>
</dbReference>
<dbReference type="PANTHER" id="PTHR46577:SF1">
    <property type="entry name" value="HTH-TYPE TRANSCRIPTIONAL REGULATORY PROTEIN GABR"/>
    <property type="match status" value="1"/>
</dbReference>
<dbReference type="InterPro" id="IPR004839">
    <property type="entry name" value="Aminotransferase_I/II_large"/>
</dbReference>
<feature type="domain" description="HTH gntR-type" evidence="7">
    <location>
        <begin position="20"/>
        <end position="88"/>
    </location>
</feature>
<keyword evidence="4" id="KW-0805">Transcription regulation</keyword>
<dbReference type="EMBL" id="QJKC01000013">
    <property type="protein sequence ID" value="PXX44322.1"/>
    <property type="molecule type" value="Genomic_DNA"/>
</dbReference>
<evidence type="ECO:0000313" key="9">
    <source>
        <dbReference type="Proteomes" id="UP000248395"/>
    </source>
</evidence>
<dbReference type="Pfam" id="PF00392">
    <property type="entry name" value="GntR"/>
    <property type="match status" value="1"/>
</dbReference>
<dbReference type="InterPro" id="IPR000524">
    <property type="entry name" value="Tscrpt_reg_HTH_GntR"/>
</dbReference>
<dbReference type="InterPro" id="IPR051446">
    <property type="entry name" value="HTH_trans_reg/aminotransferase"/>
</dbReference>
<evidence type="ECO:0000259" key="7">
    <source>
        <dbReference type="PROSITE" id="PS50949"/>
    </source>
</evidence>
<dbReference type="RefSeq" id="WP_059285279.1">
    <property type="nucleotide sequence ID" value="NZ_LNQU01000020.1"/>
</dbReference>
<evidence type="ECO:0000256" key="6">
    <source>
        <dbReference type="ARBA" id="ARBA00023163"/>
    </source>
</evidence>
<sequence length="484" mass="53883">MQTDWIIEHLQRCLLRDGQTTLGQQLYRLLREAIRSQQLKGGTALPASRTLAQALQLGRNTVLAAYDQLLAEGYLHSKQGAGTFVSPLFAQQSAHLPPTMPHAGLSQRGQQLTAQCRLPTGLTGAFAPGLPELQQFPHHTWQRLQQVRSKQAPAHWWHYQQQGGLPELRQAVCDYLQLSRSVRCQPEQILIVQGAQQALELAARLLSDAGDCAWMEDPGYIGAQAALQAAGLQLIPVPVDEQGLNPAAAPVGSTPRLIYITPSHQYPSGVVMSLQRRLELLQLAETCNSWIIEDDYDSEFRYDTQPIASLQGLASSERVIYVGTFSKVMFPALRLGYLVIPPTLTDSFRAAYARFYREGSYAQQAALADFIEQGHFARHIRRMRELYRIRQQLLRHTLEHALGSAVPLSAGQAGMHLVARLPAHVDDQQLSSLAAREQLWLRPLSGHYLQQPEQNGLVLGYAGVEETLIRQSALRLAQLLEPML</sequence>
<dbReference type="GO" id="GO:0030170">
    <property type="term" value="F:pyridoxal phosphate binding"/>
    <property type="evidence" value="ECO:0007669"/>
    <property type="project" value="InterPro"/>
</dbReference>
<dbReference type="GO" id="GO:0003677">
    <property type="term" value="F:DNA binding"/>
    <property type="evidence" value="ECO:0007669"/>
    <property type="project" value="UniProtKB-KW"/>
</dbReference>
<keyword evidence="9" id="KW-1185">Reference proteome</keyword>
<dbReference type="Pfam" id="PF00155">
    <property type="entry name" value="Aminotran_1_2"/>
    <property type="match status" value="1"/>
</dbReference>